<dbReference type="AlphaFoldDB" id="A0A5P2H254"/>
<dbReference type="InterPro" id="IPR029065">
    <property type="entry name" value="Enolase_C-like"/>
</dbReference>
<keyword evidence="3" id="KW-0460">Magnesium</keyword>
<evidence type="ECO:0000313" key="5">
    <source>
        <dbReference type="EMBL" id="QET01794.1"/>
    </source>
</evidence>
<organism evidence="5 6">
    <name type="scientific">Cupriavidus pauculus</name>
    <dbReference type="NCBI Taxonomy" id="82633"/>
    <lineage>
        <taxon>Bacteria</taxon>
        <taxon>Pseudomonadati</taxon>
        <taxon>Pseudomonadota</taxon>
        <taxon>Betaproteobacteria</taxon>
        <taxon>Burkholderiales</taxon>
        <taxon>Burkholderiaceae</taxon>
        <taxon>Cupriavidus</taxon>
    </lineage>
</organism>
<dbReference type="Pfam" id="PF13378">
    <property type="entry name" value="MR_MLE_C"/>
    <property type="match status" value="1"/>
</dbReference>
<dbReference type="InterPro" id="IPR013342">
    <property type="entry name" value="Mandelate_racemase_C"/>
</dbReference>
<dbReference type="GO" id="GO:0016836">
    <property type="term" value="F:hydro-lyase activity"/>
    <property type="evidence" value="ECO:0007669"/>
    <property type="project" value="TreeGrafter"/>
</dbReference>
<dbReference type="SUPFAM" id="SSF51604">
    <property type="entry name" value="Enolase C-terminal domain-like"/>
    <property type="match status" value="1"/>
</dbReference>
<dbReference type="RefSeq" id="WP_150371844.1">
    <property type="nucleotide sequence ID" value="NZ_CP044065.1"/>
</dbReference>
<dbReference type="CDD" id="cd03316">
    <property type="entry name" value="MR_like"/>
    <property type="match status" value="1"/>
</dbReference>
<dbReference type="PANTHER" id="PTHR13794">
    <property type="entry name" value="ENOLASE SUPERFAMILY, MANDELATE RACEMASE"/>
    <property type="match status" value="1"/>
</dbReference>
<proteinExistence type="predicted"/>
<evidence type="ECO:0000313" key="6">
    <source>
        <dbReference type="Proteomes" id="UP000322822"/>
    </source>
</evidence>
<dbReference type="GO" id="GO:0016052">
    <property type="term" value="P:carbohydrate catabolic process"/>
    <property type="evidence" value="ECO:0007669"/>
    <property type="project" value="TreeGrafter"/>
</dbReference>
<name>A0A5P2H254_9BURK</name>
<dbReference type="Proteomes" id="UP000322822">
    <property type="component" value="Chromosome 1"/>
</dbReference>
<feature type="domain" description="Mandelate racemase/muconate lactonizing enzyme C-terminal" evidence="4">
    <location>
        <begin position="147"/>
        <end position="245"/>
    </location>
</feature>
<keyword evidence="2" id="KW-0479">Metal-binding</keyword>
<dbReference type="SMART" id="SM00922">
    <property type="entry name" value="MR_MLE"/>
    <property type="match status" value="1"/>
</dbReference>
<dbReference type="InterPro" id="IPR046945">
    <property type="entry name" value="RHMD-like"/>
</dbReference>
<evidence type="ECO:0000259" key="4">
    <source>
        <dbReference type="SMART" id="SM00922"/>
    </source>
</evidence>
<evidence type="ECO:0000256" key="2">
    <source>
        <dbReference type="ARBA" id="ARBA00022723"/>
    </source>
</evidence>
<dbReference type="EMBL" id="CP044065">
    <property type="protein sequence ID" value="QET01794.1"/>
    <property type="molecule type" value="Genomic_DNA"/>
</dbReference>
<dbReference type="SFLD" id="SFLDS00001">
    <property type="entry name" value="Enolase"/>
    <property type="match status" value="1"/>
</dbReference>
<dbReference type="Gene3D" id="3.30.390.10">
    <property type="entry name" value="Enolase-like, N-terminal domain"/>
    <property type="match status" value="1"/>
</dbReference>
<dbReference type="PANTHER" id="PTHR13794:SF58">
    <property type="entry name" value="MITOCHONDRIAL ENOLASE SUPERFAMILY MEMBER 1"/>
    <property type="match status" value="1"/>
</dbReference>
<accession>A0A5P2H254</accession>
<evidence type="ECO:0000256" key="3">
    <source>
        <dbReference type="ARBA" id="ARBA00022842"/>
    </source>
</evidence>
<dbReference type="InterPro" id="IPR013341">
    <property type="entry name" value="Mandelate_racemase_N_dom"/>
</dbReference>
<protein>
    <submittedName>
        <fullName evidence="5">Mandelate racemase/muconate lactonizing enzyme family protein</fullName>
    </submittedName>
</protein>
<dbReference type="InterPro" id="IPR036849">
    <property type="entry name" value="Enolase-like_C_sf"/>
</dbReference>
<dbReference type="Pfam" id="PF02746">
    <property type="entry name" value="MR_MLE_N"/>
    <property type="match status" value="1"/>
</dbReference>
<dbReference type="Gene3D" id="3.20.20.120">
    <property type="entry name" value="Enolase-like C-terminal domain"/>
    <property type="match status" value="1"/>
</dbReference>
<dbReference type="OrthoDB" id="8609034at2"/>
<gene>
    <name evidence="5" type="ORF">FOB72_06875</name>
</gene>
<dbReference type="GO" id="GO:0000287">
    <property type="term" value="F:magnesium ion binding"/>
    <property type="evidence" value="ECO:0007669"/>
    <property type="project" value="TreeGrafter"/>
</dbReference>
<sequence>MKIERIEAIAISIPLNKTFSGSSYQVTHRATVVTRIHTESGLVSEIYNGDEREHGAEIARIIEEEMAPLLVGDSIFAWERSWEKLFRMTIRAAHRPLVMQAIACVDAAIWDLMGKALGVNVCRLLGGYREEVPIIAIAGYYLPGKTPRDLAPEMEWLRSVGMAGCKVKVGGATPEVDAERVRYAREGGGADFLIAVDANRGWSVEEASRFARLVEPYDIAWFEEPCHWHDDARGMAQVRRATSIPINAGQSEVSGAGIRRLLDASAVDIVNFDASEGGGITEWRRVAAACALQGVRMAHHEEPQIASHMIGAVPHGICVECFPDPDRDPIFPGMWVNPPKIHEGILSIPQGPGFDVRLDWDMIRRYRIN</sequence>
<dbReference type="SUPFAM" id="SSF54826">
    <property type="entry name" value="Enolase N-terminal domain-like"/>
    <property type="match status" value="1"/>
</dbReference>
<reference evidence="5 6" key="1">
    <citation type="submission" date="2019-09" db="EMBL/GenBank/DDBJ databases">
        <title>FDA dAtabase for Regulatory Grade micrObial Sequences (FDA-ARGOS): Supporting development and validation of Infectious Disease Dx tests.</title>
        <authorList>
            <person name="Sciortino C."/>
            <person name="Tallon L."/>
            <person name="Sadzewicz L."/>
            <person name="Vavikolanu K."/>
            <person name="Mehta A."/>
            <person name="Aluvathingal J."/>
            <person name="Nadendla S."/>
            <person name="Nandy P."/>
            <person name="Geyer C."/>
            <person name="Yan Y."/>
            <person name="Sichtig H."/>
        </authorList>
    </citation>
    <scope>NUCLEOTIDE SEQUENCE [LARGE SCALE GENOMIC DNA]</scope>
    <source>
        <strain evidence="5 6">FDAARGOS_664</strain>
    </source>
</reference>
<dbReference type="InterPro" id="IPR029017">
    <property type="entry name" value="Enolase-like_N"/>
</dbReference>
<comment type="cofactor">
    <cofactor evidence="1">
        <name>Mg(2+)</name>
        <dbReference type="ChEBI" id="CHEBI:18420"/>
    </cofactor>
</comment>
<evidence type="ECO:0000256" key="1">
    <source>
        <dbReference type="ARBA" id="ARBA00001946"/>
    </source>
</evidence>